<comment type="similarity">
    <text evidence="1">Belongs to the sigma-70 factor family. ECF subfamily.</text>
</comment>
<dbReference type="SUPFAM" id="SSF88946">
    <property type="entry name" value="Sigma2 domain of RNA polymerase sigma factors"/>
    <property type="match status" value="1"/>
</dbReference>
<dbReference type="PANTHER" id="PTHR43133">
    <property type="entry name" value="RNA POLYMERASE ECF-TYPE SIGMA FACTO"/>
    <property type="match status" value="1"/>
</dbReference>
<keyword evidence="4" id="KW-0238">DNA-binding</keyword>
<feature type="domain" description="RNA polymerase sigma-70 region 2" evidence="6">
    <location>
        <begin position="30"/>
        <end position="96"/>
    </location>
</feature>
<dbReference type="GO" id="GO:0003677">
    <property type="term" value="F:DNA binding"/>
    <property type="evidence" value="ECO:0007669"/>
    <property type="project" value="UniProtKB-KW"/>
</dbReference>
<name>A0A3S4RHZ7_MYCCI</name>
<dbReference type="Gene3D" id="1.10.10.10">
    <property type="entry name" value="Winged helix-like DNA-binding domain superfamily/Winged helix DNA-binding domain"/>
    <property type="match status" value="1"/>
</dbReference>
<dbReference type="InterPro" id="IPR014284">
    <property type="entry name" value="RNA_pol_sigma-70_dom"/>
</dbReference>
<dbReference type="Gene3D" id="1.10.1740.10">
    <property type="match status" value="1"/>
</dbReference>
<feature type="domain" description="RNA polymerase sigma factor 70 region 4 type 2" evidence="7">
    <location>
        <begin position="123"/>
        <end position="173"/>
    </location>
</feature>
<dbReference type="InterPro" id="IPR013249">
    <property type="entry name" value="RNA_pol_sigma70_r4_t2"/>
</dbReference>
<dbReference type="Pfam" id="PF08281">
    <property type="entry name" value="Sigma70_r4_2"/>
    <property type="match status" value="1"/>
</dbReference>
<evidence type="ECO:0000256" key="5">
    <source>
        <dbReference type="ARBA" id="ARBA00023163"/>
    </source>
</evidence>
<dbReference type="NCBIfam" id="TIGR02937">
    <property type="entry name" value="sigma70-ECF"/>
    <property type="match status" value="1"/>
</dbReference>
<keyword evidence="5" id="KW-0804">Transcription</keyword>
<reference evidence="8 9" key="1">
    <citation type="submission" date="2018-12" db="EMBL/GenBank/DDBJ databases">
        <authorList>
            <consortium name="Pathogen Informatics"/>
        </authorList>
    </citation>
    <scope>NUCLEOTIDE SEQUENCE [LARGE SCALE GENOMIC DNA]</scope>
    <source>
        <strain evidence="8 9">NCTC10485</strain>
    </source>
</reference>
<dbReference type="RefSeq" id="WP_126336561.1">
    <property type="nucleotide sequence ID" value="NZ_AP022604.1"/>
</dbReference>
<dbReference type="NCBIfam" id="NF007225">
    <property type="entry name" value="PRK09643.1"/>
    <property type="match status" value="1"/>
</dbReference>
<evidence type="ECO:0000259" key="6">
    <source>
        <dbReference type="Pfam" id="PF04542"/>
    </source>
</evidence>
<dbReference type="AlphaFoldDB" id="A0A3S4RHZ7"/>
<sequence>MVGIQSPTPRSDAQLLSAHVAGEPDAFAELFARHGPRLARLAARCSDTPEDAADALQDAMLSAHRRAGGLRQHAAVGSWLCRIVTNACIDRHRARATRREQWFDEEAHPVADRTAQIETALTVRAALRRLPPTQRAAVLAVDMHGYSVREAARLLGIPEGTVKSRRARARAQLVESLDPRRQCDPGSAGH</sequence>
<organism evidence="8 9">
    <name type="scientific">Mycolicibacterium chitae</name>
    <name type="common">Mycobacterium chitae</name>
    <dbReference type="NCBI Taxonomy" id="1792"/>
    <lineage>
        <taxon>Bacteria</taxon>
        <taxon>Bacillati</taxon>
        <taxon>Actinomycetota</taxon>
        <taxon>Actinomycetes</taxon>
        <taxon>Mycobacteriales</taxon>
        <taxon>Mycobacteriaceae</taxon>
        <taxon>Mycolicibacterium</taxon>
    </lineage>
</organism>
<protein>
    <submittedName>
        <fullName evidence="8">RNA polymerase sigma factor SigM</fullName>
    </submittedName>
</protein>
<dbReference type="InterPro" id="IPR013324">
    <property type="entry name" value="RNA_pol_sigma_r3/r4-like"/>
</dbReference>
<evidence type="ECO:0000256" key="1">
    <source>
        <dbReference type="ARBA" id="ARBA00010641"/>
    </source>
</evidence>
<keyword evidence="9" id="KW-1185">Reference proteome</keyword>
<dbReference type="GO" id="GO:0016987">
    <property type="term" value="F:sigma factor activity"/>
    <property type="evidence" value="ECO:0007669"/>
    <property type="project" value="UniProtKB-KW"/>
</dbReference>
<evidence type="ECO:0000256" key="2">
    <source>
        <dbReference type="ARBA" id="ARBA00023015"/>
    </source>
</evidence>
<evidence type="ECO:0000313" key="8">
    <source>
        <dbReference type="EMBL" id="VEG50885.1"/>
    </source>
</evidence>
<dbReference type="InterPro" id="IPR007627">
    <property type="entry name" value="RNA_pol_sigma70_r2"/>
</dbReference>
<keyword evidence="2" id="KW-0805">Transcription regulation</keyword>
<dbReference type="GO" id="GO:0006352">
    <property type="term" value="P:DNA-templated transcription initiation"/>
    <property type="evidence" value="ECO:0007669"/>
    <property type="project" value="InterPro"/>
</dbReference>
<dbReference type="CDD" id="cd06171">
    <property type="entry name" value="Sigma70_r4"/>
    <property type="match status" value="1"/>
</dbReference>
<evidence type="ECO:0000256" key="4">
    <source>
        <dbReference type="ARBA" id="ARBA00023125"/>
    </source>
</evidence>
<evidence type="ECO:0000256" key="3">
    <source>
        <dbReference type="ARBA" id="ARBA00023082"/>
    </source>
</evidence>
<dbReference type="InterPro" id="IPR013325">
    <property type="entry name" value="RNA_pol_sigma_r2"/>
</dbReference>
<proteinExistence type="inferred from homology"/>
<evidence type="ECO:0000313" key="9">
    <source>
        <dbReference type="Proteomes" id="UP000282551"/>
    </source>
</evidence>
<dbReference type="InterPro" id="IPR036388">
    <property type="entry name" value="WH-like_DNA-bd_sf"/>
</dbReference>
<dbReference type="Proteomes" id="UP000282551">
    <property type="component" value="Chromosome"/>
</dbReference>
<dbReference type="EMBL" id="LR134355">
    <property type="protein sequence ID" value="VEG50885.1"/>
    <property type="molecule type" value="Genomic_DNA"/>
</dbReference>
<accession>A0A3S4RHZ7</accession>
<dbReference type="SUPFAM" id="SSF88659">
    <property type="entry name" value="Sigma3 and sigma4 domains of RNA polymerase sigma factors"/>
    <property type="match status" value="1"/>
</dbReference>
<dbReference type="InterPro" id="IPR039425">
    <property type="entry name" value="RNA_pol_sigma-70-like"/>
</dbReference>
<dbReference type="Pfam" id="PF04542">
    <property type="entry name" value="Sigma70_r2"/>
    <property type="match status" value="1"/>
</dbReference>
<gene>
    <name evidence="8" type="primary">cnrH_2</name>
    <name evidence="8" type="ORF">NCTC10485_05206</name>
</gene>
<dbReference type="PANTHER" id="PTHR43133:SF50">
    <property type="entry name" value="ECF RNA POLYMERASE SIGMA FACTOR SIGM"/>
    <property type="match status" value="1"/>
</dbReference>
<dbReference type="OrthoDB" id="9780326at2"/>
<keyword evidence="3" id="KW-0731">Sigma factor</keyword>
<evidence type="ECO:0000259" key="7">
    <source>
        <dbReference type="Pfam" id="PF08281"/>
    </source>
</evidence>